<keyword evidence="4 5" id="KW-0173">Coenzyme A biosynthesis</keyword>
<keyword evidence="5" id="KW-0808">Transferase</keyword>
<evidence type="ECO:0000256" key="3">
    <source>
        <dbReference type="ARBA" id="ARBA00022840"/>
    </source>
</evidence>
<evidence type="ECO:0000313" key="7">
    <source>
        <dbReference type="EMBL" id="AGC03435.1"/>
    </source>
</evidence>
<feature type="binding site" evidence="5">
    <location>
        <begin position="12"/>
        <end position="17"/>
    </location>
    <ligand>
        <name>ATP</name>
        <dbReference type="ChEBI" id="CHEBI:30616"/>
    </ligand>
</feature>
<protein>
    <recommendedName>
        <fullName evidence="5 6">Dephospho-CoA kinase</fullName>
        <ecNumber evidence="5 6">2.7.1.24</ecNumber>
    </recommendedName>
    <alternativeName>
        <fullName evidence="5">Dephosphocoenzyme A kinase</fullName>
    </alternativeName>
</protein>
<keyword evidence="3 5" id="KW-0067">ATP-binding</keyword>
<keyword evidence="5" id="KW-0963">Cytoplasm</keyword>
<evidence type="ECO:0000256" key="6">
    <source>
        <dbReference type="NCBIfam" id="TIGR00152"/>
    </source>
</evidence>
<dbReference type="Proteomes" id="UP000011067">
    <property type="component" value="Chromosome"/>
</dbReference>
<name>A0ABM5NCV6_9ENTR</name>
<dbReference type="InterPro" id="IPR027417">
    <property type="entry name" value="P-loop_NTPase"/>
</dbReference>
<proteinExistence type="inferred from homology"/>
<keyword evidence="8" id="KW-1185">Reference proteome</keyword>
<dbReference type="NCBIfam" id="TIGR00152">
    <property type="entry name" value="dephospho-CoA kinase"/>
    <property type="match status" value="1"/>
</dbReference>
<evidence type="ECO:0000256" key="2">
    <source>
        <dbReference type="ARBA" id="ARBA00022741"/>
    </source>
</evidence>
<dbReference type="EMBL" id="CP003903">
    <property type="protein sequence ID" value="AGC03435.1"/>
    <property type="molecule type" value="Genomic_DNA"/>
</dbReference>
<dbReference type="SUPFAM" id="SSF52540">
    <property type="entry name" value="P-loop containing nucleoside triphosphate hydrolases"/>
    <property type="match status" value="1"/>
</dbReference>
<dbReference type="Pfam" id="PF01121">
    <property type="entry name" value="CoaE"/>
    <property type="match status" value="1"/>
</dbReference>
<dbReference type="RefSeq" id="WP_015344442.1">
    <property type="nucleotide sequence ID" value="NC_020075.1"/>
</dbReference>
<dbReference type="PANTHER" id="PTHR10695:SF46">
    <property type="entry name" value="BIFUNCTIONAL COENZYME A SYNTHASE-RELATED"/>
    <property type="match status" value="1"/>
</dbReference>
<dbReference type="InterPro" id="IPR001977">
    <property type="entry name" value="Depp_CoAkinase"/>
</dbReference>
<comment type="function">
    <text evidence="5">Catalyzes the phosphorylation of the 3'-hydroxyl group of dephosphocoenzyme A to form coenzyme A.</text>
</comment>
<comment type="subcellular location">
    <subcellularLocation>
        <location evidence="5">Cytoplasm</location>
    </subcellularLocation>
</comment>
<dbReference type="Gene3D" id="3.40.50.300">
    <property type="entry name" value="P-loop containing nucleotide triphosphate hydrolases"/>
    <property type="match status" value="1"/>
</dbReference>
<comment type="catalytic activity">
    <reaction evidence="5">
        <text>3'-dephospho-CoA + ATP = ADP + CoA + H(+)</text>
        <dbReference type="Rhea" id="RHEA:18245"/>
        <dbReference type="ChEBI" id="CHEBI:15378"/>
        <dbReference type="ChEBI" id="CHEBI:30616"/>
        <dbReference type="ChEBI" id="CHEBI:57287"/>
        <dbReference type="ChEBI" id="CHEBI:57328"/>
        <dbReference type="ChEBI" id="CHEBI:456216"/>
        <dbReference type="EC" id="2.7.1.24"/>
    </reaction>
</comment>
<accession>A0ABM5NCV6</accession>
<keyword evidence="5 7" id="KW-0418">Kinase</keyword>
<organism evidence="7 8">
    <name type="scientific">Candidatus Blochmanniella chromaiodes str. 640</name>
    <dbReference type="NCBI Taxonomy" id="1240471"/>
    <lineage>
        <taxon>Bacteria</taxon>
        <taxon>Pseudomonadati</taxon>
        <taxon>Pseudomonadota</taxon>
        <taxon>Gammaproteobacteria</taxon>
        <taxon>Enterobacterales</taxon>
        <taxon>Enterobacteriaceae</taxon>
        <taxon>ant endosymbionts</taxon>
        <taxon>Candidatus Blochmanniella</taxon>
    </lineage>
</organism>
<evidence type="ECO:0000256" key="5">
    <source>
        <dbReference type="HAMAP-Rule" id="MF_00376"/>
    </source>
</evidence>
<gene>
    <name evidence="5 7" type="primary">coaE</name>
    <name evidence="7" type="ORF">BCHRO640_154</name>
</gene>
<evidence type="ECO:0000256" key="4">
    <source>
        <dbReference type="ARBA" id="ARBA00022993"/>
    </source>
</evidence>
<dbReference type="PROSITE" id="PS51219">
    <property type="entry name" value="DPCK"/>
    <property type="match status" value="1"/>
</dbReference>
<keyword evidence="2 5" id="KW-0547">Nucleotide-binding</keyword>
<reference evidence="7 8" key="1">
    <citation type="journal article" date="2013" name="Genome Biol. Evol.">
        <title>Sequence context of indel mutations and their effect on protein evolution in a bacterial endosymbiont.</title>
        <authorList>
            <person name="Williams L.E."/>
            <person name="Wernegreen J.J."/>
        </authorList>
    </citation>
    <scope>NUCLEOTIDE SEQUENCE [LARGE SCALE GENOMIC DNA]</scope>
    <source>
        <strain evidence="7 8">640</strain>
    </source>
</reference>
<evidence type="ECO:0000256" key="1">
    <source>
        <dbReference type="ARBA" id="ARBA00009018"/>
    </source>
</evidence>
<dbReference type="GO" id="GO:0016301">
    <property type="term" value="F:kinase activity"/>
    <property type="evidence" value="ECO:0007669"/>
    <property type="project" value="UniProtKB-KW"/>
</dbReference>
<sequence>MSYIVALTGGICSGKSVVAKKFSNLSKKVSVIDADVISKNITQPGSIALRMITKHFGPHILFSNGSLNRSMLKKIIFFNPKDKEWLEQLLHPLIRKETQKTINILSSRSSYILWVVPLLIENNLQKYADHTLMIDVHADIQLNRIIRRDKIHKQYAENILLSQVSRQHRLNYADNVIENNKSIDGMTQHIHDLHRDYLKAEKTITKKTIFSK</sequence>
<dbReference type="HAMAP" id="MF_00376">
    <property type="entry name" value="Dephospho_CoA_kinase"/>
    <property type="match status" value="1"/>
</dbReference>
<dbReference type="PANTHER" id="PTHR10695">
    <property type="entry name" value="DEPHOSPHO-COA KINASE-RELATED"/>
    <property type="match status" value="1"/>
</dbReference>
<dbReference type="EC" id="2.7.1.24" evidence="5 6"/>
<evidence type="ECO:0000313" key="8">
    <source>
        <dbReference type="Proteomes" id="UP000011067"/>
    </source>
</evidence>
<comment type="pathway">
    <text evidence="5">Cofactor biosynthesis; coenzyme A biosynthesis; CoA from (R)-pantothenate: step 5/5.</text>
</comment>
<dbReference type="CDD" id="cd02022">
    <property type="entry name" value="DPCK"/>
    <property type="match status" value="1"/>
</dbReference>
<comment type="similarity">
    <text evidence="1 5">Belongs to the CoaE family.</text>
</comment>